<dbReference type="PRINTS" id="PR00359">
    <property type="entry name" value="BP450"/>
</dbReference>
<dbReference type="InterPro" id="IPR002397">
    <property type="entry name" value="Cyt_P450_B"/>
</dbReference>
<keyword evidence="4" id="KW-1185">Reference proteome</keyword>
<dbReference type="PANTHER" id="PTHR46696">
    <property type="entry name" value="P450, PUTATIVE (EUROFUNG)-RELATED"/>
    <property type="match status" value="1"/>
</dbReference>
<evidence type="ECO:0000256" key="1">
    <source>
        <dbReference type="ARBA" id="ARBA00010617"/>
    </source>
</evidence>
<keyword evidence="2" id="KW-0349">Heme</keyword>
<comment type="caution">
    <text evidence="3">The sequence shown here is derived from an EMBL/GenBank/DDBJ whole genome shotgun (WGS) entry which is preliminary data.</text>
</comment>
<evidence type="ECO:0000256" key="2">
    <source>
        <dbReference type="RuleBase" id="RU000461"/>
    </source>
</evidence>
<keyword evidence="2" id="KW-0479">Metal-binding</keyword>
<dbReference type="Proteomes" id="UP000753724">
    <property type="component" value="Unassembled WGS sequence"/>
</dbReference>
<dbReference type="InterPro" id="IPR001128">
    <property type="entry name" value="Cyt_P450"/>
</dbReference>
<dbReference type="InterPro" id="IPR036396">
    <property type="entry name" value="Cyt_P450_sf"/>
</dbReference>
<dbReference type="Pfam" id="PF00067">
    <property type="entry name" value="p450"/>
    <property type="match status" value="1"/>
</dbReference>
<reference evidence="4" key="1">
    <citation type="submission" date="2020-01" db="EMBL/GenBank/DDBJ databases">
        <title>Sphingomonas sp. strain CSW-10.</title>
        <authorList>
            <person name="Chen W.-M."/>
        </authorList>
    </citation>
    <scope>NUCLEOTIDE SEQUENCE [LARGE SCALE GENOMIC DNA]</scope>
    <source>
        <strain evidence="4">FSY-8</strain>
    </source>
</reference>
<evidence type="ECO:0000313" key="3">
    <source>
        <dbReference type="EMBL" id="NBC36142.1"/>
    </source>
</evidence>
<keyword evidence="2" id="KW-0408">Iron</keyword>
<keyword evidence="2" id="KW-0503">Monooxygenase</keyword>
<organism evidence="3 4">
    <name type="scientific">Novosphingobium ovatum</name>
    <dbReference type="NCBI Taxonomy" id="1908523"/>
    <lineage>
        <taxon>Bacteria</taxon>
        <taxon>Pseudomonadati</taxon>
        <taxon>Pseudomonadota</taxon>
        <taxon>Alphaproteobacteria</taxon>
        <taxon>Sphingomonadales</taxon>
        <taxon>Sphingomonadaceae</taxon>
        <taxon>Novosphingobium</taxon>
    </lineage>
</organism>
<protein>
    <submittedName>
        <fullName evidence="3">Cytochrome P450</fullName>
    </submittedName>
</protein>
<dbReference type="SUPFAM" id="SSF48264">
    <property type="entry name" value="Cytochrome P450"/>
    <property type="match status" value="1"/>
</dbReference>
<dbReference type="PANTHER" id="PTHR46696:SF1">
    <property type="entry name" value="CYTOCHROME P450 YJIB-RELATED"/>
    <property type="match status" value="1"/>
</dbReference>
<comment type="similarity">
    <text evidence="1 2">Belongs to the cytochrome P450 family.</text>
</comment>
<dbReference type="RefSeq" id="WP_161717389.1">
    <property type="nucleotide sequence ID" value="NZ_JAAAPO010000002.1"/>
</dbReference>
<sequence>MADTATCAPRSALDLYAPDALSNPWPHYRALRDQGAAVWLERVGAFFIGRYEDVHRALNDWQTFSSARGIGLNPVINAAWSEALICTDPPLHAERRRLITQALGPAAIKPVAETIDRRAEQLADALIARGRFDGVADMACDLPIHVVMELIGWPLDVRPSLLAIAENAWNGAGPAGPLTTSGLETMAAMMDLIAEIYDNNRLVPGGYAEQLAQAARRGDIPREAAIGLLAGYVVAAFETTIAAMASGAWLFACNPAEWDKLCANPALAAQAANEIVRMETPLQKFARYVTADATMSDGTMIPADSWAIVSYGSANRDERQFADPDAFVIDRRERQNLGFGHGPHNCAGQGLARMELSAVFGALARRGCRFELDGEPERIVNNIAYGFARLPLRVVRG</sequence>
<name>A0ABW9XCB7_9SPHN</name>
<dbReference type="PROSITE" id="PS00086">
    <property type="entry name" value="CYTOCHROME_P450"/>
    <property type="match status" value="1"/>
</dbReference>
<keyword evidence="2" id="KW-0560">Oxidoreductase</keyword>
<dbReference type="Gene3D" id="1.10.630.10">
    <property type="entry name" value="Cytochrome P450"/>
    <property type="match status" value="1"/>
</dbReference>
<evidence type="ECO:0000313" key="4">
    <source>
        <dbReference type="Proteomes" id="UP000753724"/>
    </source>
</evidence>
<dbReference type="EMBL" id="JAAAPO010000002">
    <property type="protein sequence ID" value="NBC36142.1"/>
    <property type="molecule type" value="Genomic_DNA"/>
</dbReference>
<proteinExistence type="inferred from homology"/>
<dbReference type="InterPro" id="IPR017972">
    <property type="entry name" value="Cyt_P450_CS"/>
</dbReference>
<accession>A0ABW9XCB7</accession>
<gene>
    <name evidence="3" type="ORF">GTZ99_06175</name>
</gene>